<dbReference type="Proteomes" id="UP000749646">
    <property type="component" value="Unassembled WGS sequence"/>
</dbReference>
<reference evidence="1" key="1">
    <citation type="journal article" date="2020" name="Fungal Divers.">
        <title>Resolving the Mortierellaceae phylogeny through synthesis of multi-gene phylogenetics and phylogenomics.</title>
        <authorList>
            <person name="Vandepol N."/>
            <person name="Liber J."/>
            <person name="Desiro A."/>
            <person name="Na H."/>
            <person name="Kennedy M."/>
            <person name="Barry K."/>
            <person name="Grigoriev I.V."/>
            <person name="Miller A.N."/>
            <person name="O'Donnell K."/>
            <person name="Stajich J.E."/>
            <person name="Bonito G."/>
        </authorList>
    </citation>
    <scope>NUCLEOTIDE SEQUENCE</scope>
    <source>
        <strain evidence="1">MES-2147</strain>
    </source>
</reference>
<gene>
    <name evidence="1" type="ORF">BGZ65_000351</name>
</gene>
<accession>A0A9P6JBJ5</accession>
<feature type="non-terminal residue" evidence="1">
    <location>
        <position position="59"/>
    </location>
</feature>
<protein>
    <submittedName>
        <fullName evidence="1">Uncharacterized protein</fullName>
    </submittedName>
</protein>
<organism evidence="1 2">
    <name type="scientific">Modicella reniformis</name>
    <dbReference type="NCBI Taxonomy" id="1440133"/>
    <lineage>
        <taxon>Eukaryota</taxon>
        <taxon>Fungi</taxon>
        <taxon>Fungi incertae sedis</taxon>
        <taxon>Mucoromycota</taxon>
        <taxon>Mortierellomycotina</taxon>
        <taxon>Mortierellomycetes</taxon>
        <taxon>Mortierellales</taxon>
        <taxon>Mortierellaceae</taxon>
        <taxon>Modicella</taxon>
    </lineage>
</organism>
<name>A0A9P6JBJ5_9FUNG</name>
<evidence type="ECO:0000313" key="2">
    <source>
        <dbReference type="Proteomes" id="UP000749646"/>
    </source>
</evidence>
<comment type="caution">
    <text evidence="1">The sequence shown here is derived from an EMBL/GenBank/DDBJ whole genome shotgun (WGS) entry which is preliminary data.</text>
</comment>
<dbReference type="OrthoDB" id="2392608at2759"/>
<dbReference type="AlphaFoldDB" id="A0A9P6JBJ5"/>
<dbReference type="EMBL" id="JAAAHW010005759">
    <property type="protein sequence ID" value="KAF9966546.1"/>
    <property type="molecule type" value="Genomic_DNA"/>
</dbReference>
<keyword evidence="2" id="KW-1185">Reference proteome</keyword>
<proteinExistence type="predicted"/>
<evidence type="ECO:0000313" key="1">
    <source>
        <dbReference type="EMBL" id="KAF9966546.1"/>
    </source>
</evidence>
<sequence length="59" mass="6274">MGAQCTAQLDPGATTSLLSKEVADDLLIRYGRKTGEMIAMIDEGTSVDSIITCDKVQLV</sequence>